<dbReference type="Proteomes" id="UP000241203">
    <property type="component" value="Unassembled WGS sequence"/>
</dbReference>
<dbReference type="GO" id="GO:0005829">
    <property type="term" value="C:cytosol"/>
    <property type="evidence" value="ECO:0007669"/>
    <property type="project" value="TreeGrafter"/>
</dbReference>
<dbReference type="GO" id="GO:0006633">
    <property type="term" value="P:fatty acid biosynthetic process"/>
    <property type="evidence" value="ECO:0007669"/>
    <property type="project" value="TreeGrafter"/>
</dbReference>
<dbReference type="AlphaFoldDB" id="A0A2P8GZJ9"/>
<dbReference type="Gene3D" id="3.40.366.10">
    <property type="entry name" value="Malonyl-Coenzyme A Acyl Carrier Protein, domain 2"/>
    <property type="match status" value="1"/>
</dbReference>
<dbReference type="PANTHER" id="PTHR42681:SF1">
    <property type="entry name" value="MALONYL-COA-ACYL CARRIER PROTEIN TRANSACYLASE, MITOCHONDRIAL"/>
    <property type="match status" value="1"/>
</dbReference>
<feature type="domain" description="Malonyl-CoA:ACP transacylase (MAT)" evidence="5">
    <location>
        <begin position="23"/>
        <end position="322"/>
    </location>
</feature>
<dbReference type="SUPFAM" id="SSF55048">
    <property type="entry name" value="Probable ACP-binding domain of malonyl-CoA ACP transacylase"/>
    <property type="match status" value="1"/>
</dbReference>
<dbReference type="Gene3D" id="3.30.70.250">
    <property type="entry name" value="Malonyl-CoA ACP transacylase, ACP-binding"/>
    <property type="match status" value="1"/>
</dbReference>
<dbReference type="GO" id="GO:0004314">
    <property type="term" value="F:[acyl-carrier-protein] S-malonyltransferase activity"/>
    <property type="evidence" value="ECO:0007669"/>
    <property type="project" value="UniProtKB-EC"/>
</dbReference>
<evidence type="ECO:0000256" key="3">
    <source>
        <dbReference type="ARBA" id="ARBA00023315"/>
    </source>
</evidence>
<accession>A0A2P8GZJ9</accession>
<proteinExistence type="predicted"/>
<dbReference type="SUPFAM" id="SSF52151">
    <property type="entry name" value="FabD/lysophospholipase-like"/>
    <property type="match status" value="1"/>
</dbReference>
<dbReference type="EC" id="2.3.1.39" evidence="1"/>
<keyword evidence="3" id="KW-0012">Acyltransferase</keyword>
<dbReference type="InterPro" id="IPR016036">
    <property type="entry name" value="Malonyl_transacylase_ACP-bd"/>
</dbReference>
<evidence type="ECO:0000259" key="5">
    <source>
        <dbReference type="SMART" id="SM00827"/>
    </source>
</evidence>
<protein>
    <recommendedName>
        <fullName evidence="1">[acyl-carrier-protein] S-malonyltransferase</fullName>
        <ecNumber evidence="1">2.3.1.39</ecNumber>
    </recommendedName>
</protein>
<dbReference type="Pfam" id="PF00698">
    <property type="entry name" value="Acyl_transf_1"/>
    <property type="match status" value="1"/>
</dbReference>
<dbReference type="InterPro" id="IPR050858">
    <property type="entry name" value="Mal-CoA-ACP_Trans/PKS_FabD"/>
</dbReference>
<evidence type="ECO:0000313" key="7">
    <source>
        <dbReference type="Proteomes" id="UP000241203"/>
    </source>
</evidence>
<evidence type="ECO:0000256" key="1">
    <source>
        <dbReference type="ARBA" id="ARBA00013258"/>
    </source>
</evidence>
<dbReference type="InterPro" id="IPR016035">
    <property type="entry name" value="Acyl_Trfase/lysoPLipase"/>
</dbReference>
<dbReference type="PROSITE" id="PS51257">
    <property type="entry name" value="PROKAR_LIPOPROTEIN"/>
    <property type="match status" value="1"/>
</dbReference>
<dbReference type="SMART" id="SM00827">
    <property type="entry name" value="PKS_AT"/>
    <property type="match status" value="1"/>
</dbReference>
<dbReference type="InterPro" id="IPR014043">
    <property type="entry name" value="Acyl_transferase_dom"/>
</dbReference>
<evidence type="ECO:0000256" key="2">
    <source>
        <dbReference type="ARBA" id="ARBA00022679"/>
    </source>
</evidence>
<reference evidence="6 7" key="1">
    <citation type="submission" date="2018-03" db="EMBL/GenBank/DDBJ databases">
        <title>Genomic Encyclopedia of Archaeal and Bacterial Type Strains, Phase II (KMG-II): from individual species to whole genera.</title>
        <authorList>
            <person name="Goeker M."/>
        </authorList>
    </citation>
    <scope>NUCLEOTIDE SEQUENCE [LARGE SCALE GENOMIC DNA]</scope>
    <source>
        <strain evidence="6 7">DSM 21548</strain>
    </source>
</reference>
<evidence type="ECO:0000313" key="6">
    <source>
        <dbReference type="EMBL" id="PSL39393.1"/>
    </source>
</evidence>
<organism evidence="6 7">
    <name type="scientific">Labedella gwakjiensis</name>
    <dbReference type="NCBI Taxonomy" id="390269"/>
    <lineage>
        <taxon>Bacteria</taxon>
        <taxon>Bacillati</taxon>
        <taxon>Actinomycetota</taxon>
        <taxon>Actinomycetes</taxon>
        <taxon>Micrococcales</taxon>
        <taxon>Microbacteriaceae</taxon>
        <taxon>Labedella</taxon>
    </lineage>
</organism>
<comment type="catalytic activity">
    <reaction evidence="4">
        <text>holo-[ACP] + malonyl-CoA = malonyl-[ACP] + CoA</text>
        <dbReference type="Rhea" id="RHEA:41792"/>
        <dbReference type="Rhea" id="RHEA-COMP:9623"/>
        <dbReference type="Rhea" id="RHEA-COMP:9685"/>
        <dbReference type="ChEBI" id="CHEBI:57287"/>
        <dbReference type="ChEBI" id="CHEBI:57384"/>
        <dbReference type="ChEBI" id="CHEBI:64479"/>
        <dbReference type="ChEBI" id="CHEBI:78449"/>
        <dbReference type="EC" id="2.3.1.39"/>
    </reaction>
</comment>
<dbReference type="InterPro" id="IPR001227">
    <property type="entry name" value="Ac_transferase_dom_sf"/>
</dbReference>
<evidence type="ECO:0000256" key="4">
    <source>
        <dbReference type="ARBA" id="ARBA00048462"/>
    </source>
</evidence>
<dbReference type="PANTHER" id="PTHR42681">
    <property type="entry name" value="MALONYL-COA-ACYL CARRIER PROTEIN TRANSACYLASE, MITOCHONDRIAL"/>
    <property type="match status" value="1"/>
</dbReference>
<dbReference type="EMBL" id="PYAU01000001">
    <property type="protein sequence ID" value="PSL39393.1"/>
    <property type="molecule type" value="Genomic_DNA"/>
</dbReference>
<comment type="caution">
    <text evidence="6">The sequence shown here is derived from an EMBL/GenBank/DDBJ whole genome shotgun (WGS) entry which is preliminary data.</text>
</comment>
<name>A0A2P8GZJ9_9MICO</name>
<sequence>MFVACRQPGVPNPWQTVQVIILACPGQGSQTPGFLSPWLDLDGVPELLAGFSDAAGIDIVQHGTVSDADTIRDTAIAQPLIVAAGLVAAHALSARGVMAGIGGVAGHSVGEFTAAAVSGVVDDETALRLVRVRALAMAHAASVESTGMSAVLGGDPAEVVAAAESAGLSAANYNGGGQIVVAGRRDDLATFASAPPTGTRVIALQVAGAFHTRFMEDARAELASAVAGAEAHDPTLPLWTNNDGSRVEHGTRFLDLLVTQVASPVRWDACMNAFADAGATGLIEVAPAGALTGLARRGLKGLPTVAIKTPDDLQAAADLVAA</sequence>
<keyword evidence="2 6" id="KW-0808">Transferase</keyword>
<gene>
    <name evidence="6" type="ORF">CLV49_3027</name>
</gene>